<evidence type="ECO:0008006" key="2">
    <source>
        <dbReference type="Google" id="ProtNLM"/>
    </source>
</evidence>
<gene>
    <name evidence="1" type="ORF">ENF18_06050</name>
</gene>
<comment type="caution">
    <text evidence="1">The sequence shown here is derived from an EMBL/GenBank/DDBJ whole genome shotgun (WGS) entry which is preliminary data.</text>
</comment>
<proteinExistence type="predicted"/>
<dbReference type="AlphaFoldDB" id="A0A7C0VAZ1"/>
<sequence length="281" mass="31348">MRFLSLFLNTFLVLPFLIFSTVKDCTLVDIEMKKKGFNTYHVNWKKEPAVVIVDTLDMEKVRIINITNPNGRVDIEKSDGGKVKVEYKIFKRYESVDTTGLIEKRYSDGRIYINVKNRKGVSVDIELLSPSPESILIKGVNNQIRIDCDAEDMDINTVNAEIDFTGNGKQVDIDIVNGVVKLNSDCGSMSVDLVDGKVSGKVQVKDSLKVNIVNGIVKLGIKGEDYRIHAKTNSGAIKLEGFKNPDVSRRFSSMEVNVSTGDGEIPMEILVTNGVIELERR</sequence>
<dbReference type="EMBL" id="DQWE01000288">
    <property type="protein sequence ID" value="HDI83336.1"/>
    <property type="molecule type" value="Genomic_DNA"/>
</dbReference>
<accession>A0A7C0VAZ1</accession>
<name>A0A7C0VAZ1_UNCW3</name>
<dbReference type="Proteomes" id="UP000885847">
    <property type="component" value="Unassembled WGS sequence"/>
</dbReference>
<organism evidence="1">
    <name type="scientific">candidate division WOR-3 bacterium</name>
    <dbReference type="NCBI Taxonomy" id="2052148"/>
    <lineage>
        <taxon>Bacteria</taxon>
        <taxon>Bacteria division WOR-3</taxon>
    </lineage>
</organism>
<protein>
    <recommendedName>
        <fullName evidence="2">Adhesin domain-containing protein</fullName>
    </recommendedName>
</protein>
<evidence type="ECO:0000313" key="1">
    <source>
        <dbReference type="EMBL" id="HDI83336.1"/>
    </source>
</evidence>
<reference evidence="1" key="1">
    <citation type="journal article" date="2020" name="mSystems">
        <title>Genome- and Community-Level Interaction Insights into Carbon Utilization and Element Cycling Functions of Hydrothermarchaeota in Hydrothermal Sediment.</title>
        <authorList>
            <person name="Zhou Z."/>
            <person name="Liu Y."/>
            <person name="Xu W."/>
            <person name="Pan J."/>
            <person name="Luo Z.H."/>
            <person name="Li M."/>
        </authorList>
    </citation>
    <scope>NUCLEOTIDE SEQUENCE [LARGE SCALE GENOMIC DNA]</scope>
    <source>
        <strain evidence="1">HyVt-102</strain>
    </source>
</reference>